<dbReference type="Proteomes" id="UP000318370">
    <property type="component" value="Unassembled WGS sequence"/>
</dbReference>
<evidence type="ECO:0000313" key="3">
    <source>
        <dbReference type="Proteomes" id="UP000317652"/>
    </source>
</evidence>
<organism evidence="2 4">
    <name type="scientific">Klebsiella spallanzanii</name>
    <dbReference type="NCBI Taxonomy" id="2587528"/>
    <lineage>
        <taxon>Bacteria</taxon>
        <taxon>Pseudomonadati</taxon>
        <taxon>Pseudomonadota</taxon>
        <taxon>Gammaproteobacteria</taxon>
        <taxon>Enterobacterales</taxon>
        <taxon>Enterobacteriaceae</taxon>
        <taxon>Klebsiella/Raoultella group</taxon>
        <taxon>Klebsiella</taxon>
    </lineage>
</organism>
<reference evidence="3 4" key="1">
    <citation type="submission" date="2019-07" db="EMBL/GenBank/DDBJ databases">
        <authorList>
            <person name="Brisse S."/>
            <person name="Rodrigues C."/>
            <person name="Thorpe H."/>
        </authorList>
    </citation>
    <scope>NUCLEOTIDE SEQUENCE [LARGE SCALE GENOMIC DNA]</scope>
    <source>
        <strain evidence="2">SB6408</strain>
        <strain evidence="1">SB6411</strain>
    </source>
</reference>
<keyword evidence="3" id="KW-1185">Reference proteome</keyword>
<dbReference type="AlphaFoldDB" id="A0A564IGF6"/>
<dbReference type="EMBL" id="CABGHF010000034">
    <property type="protein sequence ID" value="VUS98661.1"/>
    <property type="molecule type" value="Genomic_DNA"/>
</dbReference>
<evidence type="ECO:0000313" key="1">
    <source>
        <dbReference type="EMBL" id="VUS47671.1"/>
    </source>
</evidence>
<evidence type="ECO:0000313" key="2">
    <source>
        <dbReference type="EMBL" id="VUS98661.1"/>
    </source>
</evidence>
<gene>
    <name evidence="2" type="ORF">SB6408_01802</name>
    <name evidence="1" type="ORF">SB6411_01095</name>
</gene>
<name>A0A564IGF6_9ENTR</name>
<proteinExistence type="predicted"/>
<sequence>MILSTASGPVQDRFYAAEKKVCYHSVKMR</sequence>
<protein>
    <submittedName>
        <fullName evidence="2">Uncharacterized protein</fullName>
    </submittedName>
</protein>
<evidence type="ECO:0000313" key="4">
    <source>
        <dbReference type="Proteomes" id="UP000318370"/>
    </source>
</evidence>
<accession>A0A564IGF6</accession>
<dbReference type="Proteomes" id="UP000317652">
    <property type="component" value="Unassembled WGS sequence"/>
</dbReference>
<dbReference type="EMBL" id="CABGGS010000012">
    <property type="protein sequence ID" value="VUS47671.1"/>
    <property type="molecule type" value="Genomic_DNA"/>
</dbReference>